<gene>
    <name evidence="2" type="ORF">LIER_24010</name>
</gene>
<reference evidence="2 3" key="1">
    <citation type="submission" date="2024-01" db="EMBL/GenBank/DDBJ databases">
        <title>The complete chloroplast genome sequence of Lithospermum erythrorhizon: insights into the phylogenetic relationship among Boraginaceae species and the maternal lineages of purple gromwells.</title>
        <authorList>
            <person name="Okada T."/>
            <person name="Watanabe K."/>
        </authorList>
    </citation>
    <scope>NUCLEOTIDE SEQUENCE [LARGE SCALE GENOMIC DNA]</scope>
</reference>
<protein>
    <recommendedName>
        <fullName evidence="1">RNase H type-1 domain-containing protein</fullName>
    </recommendedName>
</protein>
<keyword evidence="3" id="KW-1185">Reference proteome</keyword>
<feature type="domain" description="RNase H type-1" evidence="1">
    <location>
        <begin position="5"/>
        <end position="75"/>
    </location>
</feature>
<dbReference type="EMBL" id="BAABME010006888">
    <property type="protein sequence ID" value="GAA0169556.1"/>
    <property type="molecule type" value="Genomic_DNA"/>
</dbReference>
<dbReference type="AlphaFoldDB" id="A0AAV3R1T7"/>
<dbReference type="PANTHER" id="PTHR48475:SF2">
    <property type="entry name" value="RIBONUCLEASE H"/>
    <property type="match status" value="1"/>
</dbReference>
<dbReference type="Gene3D" id="3.30.420.10">
    <property type="entry name" value="Ribonuclease H-like superfamily/Ribonuclease H"/>
    <property type="match status" value="1"/>
</dbReference>
<name>A0AAV3R1T7_LITER</name>
<proteinExistence type="predicted"/>
<evidence type="ECO:0000313" key="3">
    <source>
        <dbReference type="Proteomes" id="UP001454036"/>
    </source>
</evidence>
<dbReference type="Proteomes" id="UP001454036">
    <property type="component" value="Unassembled WGS sequence"/>
</dbReference>
<dbReference type="InterPro" id="IPR002156">
    <property type="entry name" value="RNaseH_domain"/>
</dbReference>
<dbReference type="InterPro" id="IPR036397">
    <property type="entry name" value="RNaseH_sf"/>
</dbReference>
<accession>A0AAV3R1T7</accession>
<evidence type="ECO:0000313" key="2">
    <source>
        <dbReference type="EMBL" id="GAA0169556.1"/>
    </source>
</evidence>
<organism evidence="2 3">
    <name type="scientific">Lithospermum erythrorhizon</name>
    <name type="common">Purple gromwell</name>
    <name type="synonym">Lithospermum officinale var. erythrorhizon</name>
    <dbReference type="NCBI Taxonomy" id="34254"/>
    <lineage>
        <taxon>Eukaryota</taxon>
        <taxon>Viridiplantae</taxon>
        <taxon>Streptophyta</taxon>
        <taxon>Embryophyta</taxon>
        <taxon>Tracheophyta</taxon>
        <taxon>Spermatophyta</taxon>
        <taxon>Magnoliopsida</taxon>
        <taxon>eudicotyledons</taxon>
        <taxon>Gunneridae</taxon>
        <taxon>Pentapetalae</taxon>
        <taxon>asterids</taxon>
        <taxon>lamiids</taxon>
        <taxon>Boraginales</taxon>
        <taxon>Boraginaceae</taxon>
        <taxon>Boraginoideae</taxon>
        <taxon>Lithospermeae</taxon>
        <taxon>Lithospermum</taxon>
    </lineage>
</organism>
<dbReference type="Pfam" id="PF13456">
    <property type="entry name" value="RVT_3"/>
    <property type="match status" value="1"/>
</dbReference>
<dbReference type="PANTHER" id="PTHR48475">
    <property type="entry name" value="RIBONUCLEASE H"/>
    <property type="match status" value="1"/>
</dbReference>
<comment type="caution">
    <text evidence="2">The sequence shown here is derived from an EMBL/GenBank/DDBJ whole genome shotgun (WGS) entry which is preliminary data.</text>
</comment>
<dbReference type="InterPro" id="IPR012337">
    <property type="entry name" value="RNaseH-like_sf"/>
</dbReference>
<dbReference type="SUPFAM" id="SSF53098">
    <property type="entry name" value="Ribonuclease H-like"/>
    <property type="match status" value="1"/>
</dbReference>
<evidence type="ECO:0000259" key="1">
    <source>
        <dbReference type="Pfam" id="PF13456"/>
    </source>
</evidence>
<dbReference type="GO" id="GO:0004523">
    <property type="term" value="F:RNA-DNA hybrid ribonuclease activity"/>
    <property type="evidence" value="ECO:0007669"/>
    <property type="project" value="InterPro"/>
</dbReference>
<dbReference type="GO" id="GO:0003676">
    <property type="term" value="F:nucleic acid binding"/>
    <property type="evidence" value="ECO:0007669"/>
    <property type="project" value="InterPro"/>
</dbReference>
<sequence length="137" mass="15757">MIVELRLVKSLDVEEVLVKGDSKLVIDQIRGVCGVKREVLKKYHAKAVSIAQGFRRVVFEHIPREENEEADRLSRLVTTYFSDLPRGVYVKICDSPAYEEGYILSIFEADVDDWKTPIVRFLTEGILPLDKYEAKKI</sequence>